<sequence length="304" mass="33624">TLPNKTILCTFGVRFNTPAARPKEGLCDIIIWDFFYASERGTFLNRSSVGLQWFLEFARNDSGATQFGIGIDHGNALGAYDDLNEAEGMSTFADFWKMNIRHYGLLKFQVHPDLVTKRSTVQDYGKLFKRLRDLQEVNRAGDVKKFGYIILGVGLFAPNTSKVYDYLEDLLRPRLAKTVSSIRYGPLCGGTERGMRMGKRGARGSSAEGVGGTRHLDERGKQEGAIGVVPKRPVVGRCIVNVRALDGASVCVDLDCSEDSSSNEPVPLSLDWVSSSKKLLSASSYLTLRTSSRFVCARWLNDSD</sequence>
<accession>A0AC60QX38</accession>
<reference evidence="1 2" key="1">
    <citation type="journal article" date="2020" name="Cell">
        <title>Large-Scale Comparative Analyses of Tick Genomes Elucidate Their Genetic Diversity and Vector Capacities.</title>
        <authorList>
            <consortium name="Tick Genome and Microbiome Consortium (TIGMIC)"/>
            <person name="Jia N."/>
            <person name="Wang J."/>
            <person name="Shi W."/>
            <person name="Du L."/>
            <person name="Sun Y."/>
            <person name="Zhan W."/>
            <person name="Jiang J.F."/>
            <person name="Wang Q."/>
            <person name="Zhang B."/>
            <person name="Ji P."/>
            <person name="Bell-Sakyi L."/>
            <person name="Cui X.M."/>
            <person name="Yuan T.T."/>
            <person name="Jiang B.G."/>
            <person name="Yang W.F."/>
            <person name="Lam T.T."/>
            <person name="Chang Q.C."/>
            <person name="Ding S.J."/>
            <person name="Wang X.J."/>
            <person name="Zhu J.G."/>
            <person name="Ruan X.D."/>
            <person name="Zhao L."/>
            <person name="Wei J.T."/>
            <person name="Ye R.Z."/>
            <person name="Que T.C."/>
            <person name="Du C.H."/>
            <person name="Zhou Y.H."/>
            <person name="Cheng J.X."/>
            <person name="Dai P.F."/>
            <person name="Guo W.B."/>
            <person name="Han X.H."/>
            <person name="Huang E.J."/>
            <person name="Li L.F."/>
            <person name="Wei W."/>
            <person name="Gao Y.C."/>
            <person name="Liu J.Z."/>
            <person name="Shao H.Z."/>
            <person name="Wang X."/>
            <person name="Wang C.C."/>
            <person name="Yang T.C."/>
            <person name="Huo Q.B."/>
            <person name="Li W."/>
            <person name="Chen H.Y."/>
            <person name="Chen S.E."/>
            <person name="Zhou L.G."/>
            <person name="Ni X.B."/>
            <person name="Tian J.H."/>
            <person name="Sheng Y."/>
            <person name="Liu T."/>
            <person name="Pan Y.S."/>
            <person name="Xia L.Y."/>
            <person name="Li J."/>
            <person name="Zhao F."/>
            <person name="Cao W.C."/>
        </authorList>
    </citation>
    <scope>NUCLEOTIDE SEQUENCE [LARGE SCALE GENOMIC DNA]</scope>
    <source>
        <strain evidence="1">Iper-2018</strain>
    </source>
</reference>
<dbReference type="Proteomes" id="UP000805193">
    <property type="component" value="Unassembled WGS sequence"/>
</dbReference>
<proteinExistence type="predicted"/>
<keyword evidence="2" id="KW-1185">Reference proteome</keyword>
<organism evidence="1 2">
    <name type="scientific">Ixodes persulcatus</name>
    <name type="common">Taiga tick</name>
    <dbReference type="NCBI Taxonomy" id="34615"/>
    <lineage>
        <taxon>Eukaryota</taxon>
        <taxon>Metazoa</taxon>
        <taxon>Ecdysozoa</taxon>
        <taxon>Arthropoda</taxon>
        <taxon>Chelicerata</taxon>
        <taxon>Arachnida</taxon>
        <taxon>Acari</taxon>
        <taxon>Parasitiformes</taxon>
        <taxon>Ixodida</taxon>
        <taxon>Ixodoidea</taxon>
        <taxon>Ixodidae</taxon>
        <taxon>Ixodinae</taxon>
        <taxon>Ixodes</taxon>
    </lineage>
</organism>
<protein>
    <submittedName>
        <fullName evidence="1">Uncharacterized protein</fullName>
    </submittedName>
</protein>
<gene>
    <name evidence="1" type="ORF">HPB47_014981</name>
</gene>
<feature type="non-terminal residue" evidence="1">
    <location>
        <position position="1"/>
    </location>
</feature>
<name>A0AC60QX38_IXOPE</name>
<evidence type="ECO:0000313" key="2">
    <source>
        <dbReference type="Proteomes" id="UP000805193"/>
    </source>
</evidence>
<evidence type="ECO:0000313" key="1">
    <source>
        <dbReference type="EMBL" id="KAG0443383.1"/>
    </source>
</evidence>
<dbReference type="EMBL" id="JABSTQ010003511">
    <property type="protein sequence ID" value="KAG0443383.1"/>
    <property type="molecule type" value="Genomic_DNA"/>
</dbReference>
<comment type="caution">
    <text evidence="1">The sequence shown here is derived from an EMBL/GenBank/DDBJ whole genome shotgun (WGS) entry which is preliminary data.</text>
</comment>